<gene>
    <name evidence="1" type="ORF">BSZ37_17685</name>
</gene>
<evidence type="ECO:0000313" key="2">
    <source>
        <dbReference type="Proteomes" id="UP000216339"/>
    </source>
</evidence>
<organism evidence="1 2">
    <name type="scientific">Rubrivirga marina</name>
    <dbReference type="NCBI Taxonomy" id="1196024"/>
    <lineage>
        <taxon>Bacteria</taxon>
        <taxon>Pseudomonadati</taxon>
        <taxon>Rhodothermota</taxon>
        <taxon>Rhodothermia</taxon>
        <taxon>Rhodothermales</taxon>
        <taxon>Rubricoccaceae</taxon>
        <taxon>Rubrivirga</taxon>
    </lineage>
</organism>
<dbReference type="SUPFAM" id="SSF55166">
    <property type="entry name" value="Hedgehog/DD-peptidase"/>
    <property type="match status" value="1"/>
</dbReference>
<evidence type="ECO:0000313" key="1">
    <source>
        <dbReference type="EMBL" id="PAP78135.1"/>
    </source>
</evidence>
<comment type="caution">
    <text evidence="1">The sequence shown here is derived from an EMBL/GenBank/DDBJ whole genome shotgun (WGS) entry which is preliminary data.</text>
</comment>
<dbReference type="EMBL" id="MQWD01000001">
    <property type="protein sequence ID" value="PAP78135.1"/>
    <property type="molecule type" value="Genomic_DNA"/>
</dbReference>
<dbReference type="Gene3D" id="3.30.1380.10">
    <property type="match status" value="1"/>
</dbReference>
<reference evidence="1 2" key="1">
    <citation type="submission" date="2016-11" db="EMBL/GenBank/DDBJ databases">
        <title>Study of marine rhodopsin-containing bacteria.</title>
        <authorList>
            <person name="Yoshizawa S."/>
            <person name="Kumagai Y."/>
            <person name="Kogure K."/>
        </authorList>
    </citation>
    <scope>NUCLEOTIDE SEQUENCE [LARGE SCALE GENOMIC DNA]</scope>
    <source>
        <strain evidence="1 2">SAORIC-28</strain>
    </source>
</reference>
<protein>
    <recommendedName>
        <fullName evidence="3">Peptidase M15A C-terminal domain-containing protein</fullName>
    </recommendedName>
</protein>
<sequence>MDRLHHGLDLRLVDGLDLSEDLRRTHRPGETVRGEDGRDHDLPRFFYEVPSWEAAIATPLAPHVSLYELLSIDVREAAAARAWPRYVPCAAVLLASALEVLRQSVGERVLIAANGGYRSPAHAVDPRDGTFSPHHWGTAADLYRVGDTWLEDEASIARYRDVVLDVLPGAFVRPYGPGDGETDDHLHLDFGYAVSVPHGA</sequence>
<dbReference type="Proteomes" id="UP000216339">
    <property type="component" value="Unassembled WGS sequence"/>
</dbReference>
<accession>A0A271J5A0</accession>
<dbReference type="AlphaFoldDB" id="A0A271J5A0"/>
<dbReference type="InterPro" id="IPR009045">
    <property type="entry name" value="Zn_M74/Hedgehog-like"/>
</dbReference>
<dbReference type="RefSeq" id="WP_095511811.1">
    <property type="nucleotide sequence ID" value="NZ_MQWD01000001.1"/>
</dbReference>
<proteinExistence type="predicted"/>
<name>A0A271J5A0_9BACT</name>
<keyword evidence="2" id="KW-1185">Reference proteome</keyword>
<evidence type="ECO:0008006" key="3">
    <source>
        <dbReference type="Google" id="ProtNLM"/>
    </source>
</evidence>